<evidence type="ECO:0000313" key="1">
    <source>
        <dbReference type="EMBL" id="JAP39880.1"/>
    </source>
</evidence>
<reference evidence="1" key="1">
    <citation type="submission" date="2016-01" db="EMBL/GenBank/DDBJ databases">
        <title>Reference transcriptome for the parasite Schistocephalus solidus: insights into the molecular evolution of parasitism.</title>
        <authorList>
            <person name="Hebert F.O."/>
            <person name="Grambauer S."/>
            <person name="Barber I."/>
            <person name="Landry C.R."/>
            <person name="Aubin-Horth N."/>
        </authorList>
    </citation>
    <scope>NUCLEOTIDE SEQUENCE</scope>
</reference>
<dbReference type="EMBL" id="GEEE01016784">
    <property type="protein sequence ID" value="JAP46441.1"/>
    <property type="molecule type" value="Transcribed_RNA"/>
</dbReference>
<organism evidence="1">
    <name type="scientific">Schistocephalus solidus</name>
    <name type="common">Tapeworm</name>
    <dbReference type="NCBI Taxonomy" id="70667"/>
    <lineage>
        <taxon>Eukaryota</taxon>
        <taxon>Metazoa</taxon>
        <taxon>Spiralia</taxon>
        <taxon>Lophotrochozoa</taxon>
        <taxon>Platyhelminthes</taxon>
        <taxon>Cestoda</taxon>
        <taxon>Eucestoda</taxon>
        <taxon>Diphyllobothriidea</taxon>
        <taxon>Diphyllobothriidae</taxon>
        <taxon>Schistocephalus</taxon>
    </lineage>
</organism>
<proteinExistence type="predicted"/>
<accession>A0A0X3NKT5</accession>
<dbReference type="AlphaFoldDB" id="A0A0X3NKT5"/>
<dbReference type="EMBL" id="GEEE01023345">
    <property type="protein sequence ID" value="JAP39880.1"/>
    <property type="molecule type" value="Transcribed_RNA"/>
</dbReference>
<gene>
    <name evidence="1" type="ORF">TR83133</name>
</gene>
<protein>
    <submittedName>
        <fullName evidence="1">Uncharacterized protein</fullName>
    </submittedName>
</protein>
<sequence>MPTSLTYIILLPEAVHLGDLMRIWVRPATKIIMPPSDFQGPTRVFRTPQEGWCFTEAIPLSPDNPIPGVVSTPYKEKKTLPGTQADVSEFGCVTALSSAQTQTTAAHAEKARTLTAQPNACLSPWAGSGILTRFPFAPGGCRLHARTHTHTQIEVCKAPHVSVPRHRIA</sequence>
<name>A0A0X3NKT5_SCHSO</name>